<evidence type="ECO:0000313" key="2">
    <source>
        <dbReference type="Proteomes" id="UP000886501"/>
    </source>
</evidence>
<dbReference type="Proteomes" id="UP000886501">
    <property type="component" value="Unassembled WGS sequence"/>
</dbReference>
<keyword evidence="2" id="KW-1185">Reference proteome</keyword>
<organism evidence="1 2">
    <name type="scientific">Thelephora ganbajun</name>
    <name type="common">Ganba fungus</name>
    <dbReference type="NCBI Taxonomy" id="370292"/>
    <lineage>
        <taxon>Eukaryota</taxon>
        <taxon>Fungi</taxon>
        <taxon>Dikarya</taxon>
        <taxon>Basidiomycota</taxon>
        <taxon>Agaricomycotina</taxon>
        <taxon>Agaricomycetes</taxon>
        <taxon>Thelephorales</taxon>
        <taxon>Thelephoraceae</taxon>
        <taxon>Thelephora</taxon>
    </lineage>
</organism>
<reference evidence="1" key="1">
    <citation type="submission" date="2019-10" db="EMBL/GenBank/DDBJ databases">
        <authorList>
            <consortium name="DOE Joint Genome Institute"/>
            <person name="Kuo A."/>
            <person name="Miyauchi S."/>
            <person name="Kiss E."/>
            <person name="Drula E."/>
            <person name="Kohler A."/>
            <person name="Sanchez-Garcia M."/>
            <person name="Andreopoulos B."/>
            <person name="Barry K.W."/>
            <person name="Bonito G."/>
            <person name="Buee M."/>
            <person name="Carver A."/>
            <person name="Chen C."/>
            <person name="Cichocki N."/>
            <person name="Clum A."/>
            <person name="Culley D."/>
            <person name="Crous P.W."/>
            <person name="Fauchery L."/>
            <person name="Girlanda M."/>
            <person name="Hayes R."/>
            <person name="Keri Z."/>
            <person name="Labutti K."/>
            <person name="Lipzen A."/>
            <person name="Lombard V."/>
            <person name="Magnuson J."/>
            <person name="Maillard F."/>
            <person name="Morin E."/>
            <person name="Murat C."/>
            <person name="Nolan M."/>
            <person name="Ohm R."/>
            <person name="Pangilinan J."/>
            <person name="Pereira M."/>
            <person name="Perotto S."/>
            <person name="Peter M."/>
            <person name="Riley R."/>
            <person name="Sitrit Y."/>
            <person name="Stielow B."/>
            <person name="Szollosi G."/>
            <person name="Zifcakova L."/>
            <person name="Stursova M."/>
            <person name="Spatafora J.W."/>
            <person name="Tedersoo L."/>
            <person name="Vaario L.-M."/>
            <person name="Yamada A."/>
            <person name="Yan M."/>
            <person name="Wang P."/>
            <person name="Xu J."/>
            <person name="Bruns T."/>
            <person name="Baldrian P."/>
            <person name="Vilgalys R."/>
            <person name="Henrissat B."/>
            <person name="Grigoriev I.V."/>
            <person name="Hibbett D."/>
            <person name="Nagy L.G."/>
            <person name="Martin F.M."/>
        </authorList>
    </citation>
    <scope>NUCLEOTIDE SEQUENCE</scope>
    <source>
        <strain evidence="1">P2</strain>
    </source>
</reference>
<name>A0ACB6ZBD3_THEGA</name>
<protein>
    <submittedName>
        <fullName evidence="1">Uncharacterized protein</fullName>
    </submittedName>
</protein>
<dbReference type="EMBL" id="MU118051">
    <property type="protein sequence ID" value="KAF9646695.1"/>
    <property type="molecule type" value="Genomic_DNA"/>
</dbReference>
<evidence type="ECO:0000313" key="1">
    <source>
        <dbReference type="EMBL" id="KAF9646695.1"/>
    </source>
</evidence>
<accession>A0ACB6ZBD3</accession>
<proteinExistence type="predicted"/>
<comment type="caution">
    <text evidence="1">The sequence shown here is derived from an EMBL/GenBank/DDBJ whole genome shotgun (WGS) entry which is preliminary data.</text>
</comment>
<sequence>MHNTRLPQIIYLPSSGGHTGSRITPELITRRRFPFRRYSIQEDGSLVARVKHLDRVARPHPYAKPAVRSNTPPLCRGSISLDPESPSTRPTSTSTSDPNLNMELLKNLVPALIEDPTSFEELISSICAAHGIDESVISAVTQATKRSMSLGRPLESARTLDQSTPSVVIPSLSTTGSISPIKQERPFPSGSLGVTTWYSSHSLSALHGPAPNLDSNVGDLYVHNNRAEASHQVWLFGLDRSWMHVDVAGKVYHPTIADRVLSMRANGTPSWITAASYTTIKLRKEKAKAIG</sequence>
<gene>
    <name evidence="1" type="ORF">BDM02DRAFT_3188596</name>
</gene>
<reference evidence="1" key="2">
    <citation type="journal article" date="2020" name="Nat. Commun.">
        <title>Large-scale genome sequencing of mycorrhizal fungi provides insights into the early evolution of symbiotic traits.</title>
        <authorList>
            <person name="Miyauchi S."/>
            <person name="Kiss E."/>
            <person name="Kuo A."/>
            <person name="Drula E."/>
            <person name="Kohler A."/>
            <person name="Sanchez-Garcia M."/>
            <person name="Morin E."/>
            <person name="Andreopoulos B."/>
            <person name="Barry K.W."/>
            <person name="Bonito G."/>
            <person name="Buee M."/>
            <person name="Carver A."/>
            <person name="Chen C."/>
            <person name="Cichocki N."/>
            <person name="Clum A."/>
            <person name="Culley D."/>
            <person name="Crous P.W."/>
            <person name="Fauchery L."/>
            <person name="Girlanda M."/>
            <person name="Hayes R.D."/>
            <person name="Keri Z."/>
            <person name="LaButti K."/>
            <person name="Lipzen A."/>
            <person name="Lombard V."/>
            <person name="Magnuson J."/>
            <person name="Maillard F."/>
            <person name="Murat C."/>
            <person name="Nolan M."/>
            <person name="Ohm R.A."/>
            <person name="Pangilinan J."/>
            <person name="Pereira M.F."/>
            <person name="Perotto S."/>
            <person name="Peter M."/>
            <person name="Pfister S."/>
            <person name="Riley R."/>
            <person name="Sitrit Y."/>
            <person name="Stielow J.B."/>
            <person name="Szollosi G."/>
            <person name="Zifcakova L."/>
            <person name="Stursova M."/>
            <person name="Spatafora J.W."/>
            <person name="Tedersoo L."/>
            <person name="Vaario L.M."/>
            <person name="Yamada A."/>
            <person name="Yan M."/>
            <person name="Wang P."/>
            <person name="Xu J."/>
            <person name="Bruns T."/>
            <person name="Baldrian P."/>
            <person name="Vilgalys R."/>
            <person name="Dunand C."/>
            <person name="Henrissat B."/>
            <person name="Grigoriev I.V."/>
            <person name="Hibbett D."/>
            <person name="Nagy L.G."/>
            <person name="Martin F.M."/>
        </authorList>
    </citation>
    <scope>NUCLEOTIDE SEQUENCE</scope>
    <source>
        <strain evidence="1">P2</strain>
    </source>
</reference>